<name>A0A921SRM6_9FIRM</name>
<sequence length="163" mass="17457">MRDETSQEKEVRRGVRFNQIALAVLAVLAAVGAWALLSWLSRPLDGTITPDGLAGQLRGGALGKTGGVYYALPDGSGLVDTLDLEGWTVTQEEAEGEPLAVFRLGEDYRLALYEGGLAYVWNGYAPPDTTGAVWYTIPEGTAQAAADLLKTDGQVETNPPERF</sequence>
<comment type="caution">
    <text evidence="2">The sequence shown here is derived from an EMBL/GenBank/DDBJ whole genome shotgun (WGS) entry which is preliminary data.</text>
</comment>
<reference evidence="2" key="1">
    <citation type="journal article" date="2021" name="PeerJ">
        <title>Extensive microbial diversity within the chicken gut microbiome revealed by metagenomics and culture.</title>
        <authorList>
            <person name="Gilroy R."/>
            <person name="Ravi A."/>
            <person name="Getino M."/>
            <person name="Pursley I."/>
            <person name="Horton D.L."/>
            <person name="Alikhan N.F."/>
            <person name="Baker D."/>
            <person name="Gharbi K."/>
            <person name="Hall N."/>
            <person name="Watson M."/>
            <person name="Adriaenssens E.M."/>
            <person name="Foster-Nyarko E."/>
            <person name="Jarju S."/>
            <person name="Secka A."/>
            <person name="Antonio M."/>
            <person name="Oren A."/>
            <person name="Chaudhuri R.R."/>
            <person name="La Ragione R."/>
            <person name="Hildebrand F."/>
            <person name="Pallen M.J."/>
        </authorList>
    </citation>
    <scope>NUCLEOTIDE SEQUENCE</scope>
    <source>
        <strain evidence="2">CHK179-5677</strain>
    </source>
</reference>
<reference evidence="2" key="2">
    <citation type="submission" date="2021-09" db="EMBL/GenBank/DDBJ databases">
        <authorList>
            <person name="Gilroy R."/>
        </authorList>
    </citation>
    <scope>NUCLEOTIDE SEQUENCE</scope>
    <source>
        <strain evidence="2">CHK179-5677</strain>
    </source>
</reference>
<protein>
    <submittedName>
        <fullName evidence="2">Uncharacterized protein</fullName>
    </submittedName>
</protein>
<accession>A0A921SRM6</accession>
<evidence type="ECO:0000313" key="2">
    <source>
        <dbReference type="EMBL" id="HJG85478.1"/>
    </source>
</evidence>
<dbReference type="EMBL" id="DYUC01000005">
    <property type="protein sequence ID" value="HJG85478.1"/>
    <property type="molecule type" value="Genomic_DNA"/>
</dbReference>
<keyword evidence="1" id="KW-0472">Membrane</keyword>
<dbReference type="Proteomes" id="UP000760668">
    <property type="component" value="Unassembled WGS sequence"/>
</dbReference>
<organism evidence="2 3">
    <name type="scientific">Pseudoflavonifractor capillosus</name>
    <dbReference type="NCBI Taxonomy" id="106588"/>
    <lineage>
        <taxon>Bacteria</taxon>
        <taxon>Bacillati</taxon>
        <taxon>Bacillota</taxon>
        <taxon>Clostridia</taxon>
        <taxon>Eubacteriales</taxon>
        <taxon>Oscillospiraceae</taxon>
        <taxon>Pseudoflavonifractor</taxon>
    </lineage>
</organism>
<evidence type="ECO:0000256" key="1">
    <source>
        <dbReference type="SAM" id="Phobius"/>
    </source>
</evidence>
<dbReference type="AlphaFoldDB" id="A0A921SRM6"/>
<evidence type="ECO:0000313" key="3">
    <source>
        <dbReference type="Proteomes" id="UP000760668"/>
    </source>
</evidence>
<feature type="transmembrane region" description="Helical" evidence="1">
    <location>
        <begin position="20"/>
        <end position="40"/>
    </location>
</feature>
<keyword evidence="1" id="KW-0812">Transmembrane</keyword>
<keyword evidence="1" id="KW-1133">Transmembrane helix</keyword>
<proteinExistence type="predicted"/>
<dbReference type="RefSeq" id="WP_304247117.1">
    <property type="nucleotide sequence ID" value="NZ_DYUC01000005.1"/>
</dbReference>
<gene>
    <name evidence="2" type="ORF">K8V01_00385</name>
</gene>